<evidence type="ECO:0000256" key="1">
    <source>
        <dbReference type="ARBA" id="ARBA00004613"/>
    </source>
</evidence>
<evidence type="ECO:0000256" key="4">
    <source>
        <dbReference type="ARBA" id="ARBA00023180"/>
    </source>
</evidence>
<gene>
    <name evidence="10" type="primary">VWA7</name>
    <name evidence="10" type="ORF">BLAG_LOCUS25640</name>
</gene>
<dbReference type="GO" id="GO:0005576">
    <property type="term" value="C:extracellular region"/>
    <property type="evidence" value="ECO:0007669"/>
    <property type="project" value="UniProtKB-SubCell"/>
</dbReference>
<dbReference type="Pfam" id="PF25106">
    <property type="entry name" value="VWA_4"/>
    <property type="match status" value="1"/>
</dbReference>
<dbReference type="SUPFAM" id="SSF53300">
    <property type="entry name" value="vWA-like"/>
    <property type="match status" value="1"/>
</dbReference>
<dbReference type="InterPro" id="IPR057615">
    <property type="entry name" value="Ig_VWA7"/>
</dbReference>
<feature type="domain" description="Hemicentin-1-like von Willebrand factor A" evidence="8">
    <location>
        <begin position="202"/>
        <end position="260"/>
    </location>
</feature>
<evidence type="ECO:0000313" key="10">
    <source>
        <dbReference type="EMBL" id="CAH1274702.1"/>
    </source>
</evidence>
<dbReference type="InterPro" id="IPR056862">
    <property type="entry name" value="VWA7_N"/>
</dbReference>
<evidence type="ECO:0000256" key="3">
    <source>
        <dbReference type="ARBA" id="ARBA00022729"/>
    </source>
</evidence>
<dbReference type="InterPro" id="IPR056861">
    <property type="entry name" value="HMCN1-like_VWA"/>
</dbReference>
<sequence>MESNFRDWLPSTRGDISGRNTQHITLPHQQTQKLSDSVPFENDYLTNAVYHMSGEEIQQGNTKLISLRSSILSVLRADTTNFQTARAMIGEYLHLLQDFYSNTNWVELEGDIPYEDLATTTNTGKCSHGGIRDDSRVKVATGGINKETSLPEFSPHHYLHDQAAQAALKATLNFFIASSYGLLSEVGPESFKELLGLGSGNSLVFVIDISGSMSNDLQAVKQTTVQLVNDNAGTVRAPYNYILSTFSDPGVRRSRHVKTSNFYDQLAQLSGGSVFEGDKDEIAELTDVISVYVSNSAPVLLTKVSISPGVGRIVPLQVDSTLEEFVISLIGVSSAPDVTIETPEGTSQVFGTPDAEISVDVGNNRIYQIHNPEPGTWRLLFRDSQQYMLEVTGKSSVDFTYQFVKTGNHGVTLPIEGSPVAGVNTTVMIDVIGSENIQQLHSLLLLGREGRELVSSATVQLGGRFGDKYYTSIVLPTQEFRVKVEGTDANNGTFQRVHPAFISPQSFDVSLDGEKEQLFAGGTAKVYFQIVNHGSRSTFILNATDDASMVQSLVPTSITLMENDNTTGNVMFSAPSGTAVGITCTATLSVTGPGGSFNSIVIRMTVEPQLVVTVDDVLPICTIVSTLDNCTLEQQHPSTCQNHMWSFGVEVRDEGSGIYSLQAAPVGNGTDFSHDSFTPGIAATAISAQYRSYIPGAKH</sequence>
<dbReference type="OrthoDB" id="5985519at2759"/>
<dbReference type="PANTHER" id="PTHR14905:SF21">
    <property type="entry name" value="VWFA DOMAIN-CONTAINING PROTEIN"/>
    <property type="match status" value="1"/>
</dbReference>
<proteinExistence type="predicted"/>
<dbReference type="PANTHER" id="PTHR14905">
    <property type="entry name" value="NG37"/>
    <property type="match status" value="1"/>
</dbReference>
<name>A0A8K0AFR6_BRALA</name>
<reference evidence="10" key="1">
    <citation type="submission" date="2022-01" db="EMBL/GenBank/DDBJ databases">
        <authorList>
            <person name="Braso-Vives M."/>
        </authorList>
    </citation>
    <scope>NUCLEOTIDE SEQUENCE</scope>
</reference>
<feature type="domain" description="VWA7 Ig-like" evidence="7">
    <location>
        <begin position="514"/>
        <end position="606"/>
    </location>
</feature>
<accession>A0A8K0AFR6</accession>
<dbReference type="Pfam" id="PF23560">
    <property type="entry name" value="GBD_Hemicentin"/>
    <property type="match status" value="1"/>
</dbReference>
<protein>
    <submittedName>
        <fullName evidence="10">VWA7 protein</fullName>
    </submittedName>
</protein>
<evidence type="ECO:0000256" key="5">
    <source>
        <dbReference type="SAM" id="MobiDB-lite"/>
    </source>
</evidence>
<feature type="domain" description="Hemicentin/VWA7 galactose-binding" evidence="6">
    <location>
        <begin position="301"/>
        <end position="396"/>
    </location>
</feature>
<evidence type="ECO:0000259" key="7">
    <source>
        <dbReference type="Pfam" id="PF23619"/>
    </source>
</evidence>
<organism evidence="10 11">
    <name type="scientific">Branchiostoma lanceolatum</name>
    <name type="common">Common lancelet</name>
    <name type="synonym">Amphioxus lanceolatum</name>
    <dbReference type="NCBI Taxonomy" id="7740"/>
    <lineage>
        <taxon>Eukaryota</taxon>
        <taxon>Metazoa</taxon>
        <taxon>Chordata</taxon>
        <taxon>Cephalochordata</taxon>
        <taxon>Leptocardii</taxon>
        <taxon>Amphioxiformes</taxon>
        <taxon>Branchiostomatidae</taxon>
        <taxon>Branchiostoma</taxon>
    </lineage>
</organism>
<dbReference type="Proteomes" id="UP000838412">
    <property type="component" value="Chromosome 9"/>
</dbReference>
<comment type="subcellular location">
    <subcellularLocation>
        <location evidence="1">Secreted</location>
    </subcellularLocation>
</comment>
<evidence type="ECO:0000256" key="2">
    <source>
        <dbReference type="ARBA" id="ARBA00022525"/>
    </source>
</evidence>
<evidence type="ECO:0000259" key="9">
    <source>
        <dbReference type="Pfam" id="PF25107"/>
    </source>
</evidence>
<dbReference type="Pfam" id="PF25107">
    <property type="entry name" value="VWA7_N"/>
    <property type="match status" value="1"/>
</dbReference>
<evidence type="ECO:0000313" key="11">
    <source>
        <dbReference type="Proteomes" id="UP000838412"/>
    </source>
</evidence>
<evidence type="ECO:0000259" key="8">
    <source>
        <dbReference type="Pfam" id="PF25106"/>
    </source>
</evidence>
<dbReference type="AlphaFoldDB" id="A0A8K0AFR6"/>
<dbReference type="InterPro" id="IPR052577">
    <property type="entry name" value="VWA7"/>
</dbReference>
<keyword evidence="2" id="KW-0964">Secreted</keyword>
<dbReference type="InterPro" id="IPR056475">
    <property type="entry name" value="GBD_Hemicentin/VWA7"/>
</dbReference>
<dbReference type="Pfam" id="PF23619">
    <property type="entry name" value="Ig_VWA7"/>
    <property type="match status" value="1"/>
</dbReference>
<dbReference type="InterPro" id="IPR036465">
    <property type="entry name" value="vWFA_dom_sf"/>
</dbReference>
<feature type="domain" description="VWA7 N-terminal" evidence="9">
    <location>
        <begin position="116"/>
        <end position="175"/>
    </location>
</feature>
<dbReference type="EMBL" id="OV696694">
    <property type="protein sequence ID" value="CAH1274702.1"/>
    <property type="molecule type" value="Genomic_DNA"/>
</dbReference>
<feature type="region of interest" description="Disordered" evidence="5">
    <location>
        <begin position="1"/>
        <end position="20"/>
    </location>
</feature>
<keyword evidence="3" id="KW-0732">Signal</keyword>
<keyword evidence="4" id="KW-0325">Glycoprotein</keyword>
<evidence type="ECO:0000259" key="6">
    <source>
        <dbReference type="Pfam" id="PF23560"/>
    </source>
</evidence>
<keyword evidence="11" id="KW-1185">Reference proteome</keyword>